<keyword evidence="3" id="KW-1185">Reference proteome</keyword>
<sequence length="279" mass="30773">MDRINNRKTCAETMDDQEGCIDAAVIPNDRLTQRLHAKGLSHGRFATAVGVDVKTVRRWLANTNYKVRDDNARRAAGVLGCTPHDLWPNQFQPSTARALTTNPGGPFTATLYASRTQLPITAWQQHFADATTGIDILVLAATFLFDTLDGFLDTLLDAAARGVQVRFLIGHPDTATTILRGEEEGIGEAVIARCRTSVELLTPHADTPGLHIRTHDTTLYTSTFRVDDTMIVNFHIYGSPGRNNPVLVLSRNHEPRLWATLEQAFSHVWDHATPLTAKG</sequence>
<dbReference type="SUPFAM" id="SSF47413">
    <property type="entry name" value="lambda repressor-like DNA-binding domains"/>
    <property type="match status" value="1"/>
</dbReference>
<gene>
    <name evidence="2" type="ORF">MPRM_12000</name>
</gene>
<dbReference type="SMART" id="SM00530">
    <property type="entry name" value="HTH_XRE"/>
    <property type="match status" value="1"/>
</dbReference>
<dbReference type="AlphaFoldDB" id="A0A7I7YQG8"/>
<dbReference type="SUPFAM" id="SSF56024">
    <property type="entry name" value="Phospholipase D/nuclease"/>
    <property type="match status" value="1"/>
</dbReference>
<feature type="domain" description="HTH cro/C1-type" evidence="1">
    <location>
        <begin position="30"/>
        <end position="86"/>
    </location>
</feature>
<reference evidence="2 3" key="1">
    <citation type="journal article" date="2019" name="Emerg. Microbes Infect.">
        <title>Comprehensive subspecies identification of 175 nontuberculous mycobacteria species based on 7547 genomic profiles.</title>
        <authorList>
            <person name="Matsumoto Y."/>
            <person name="Kinjo T."/>
            <person name="Motooka D."/>
            <person name="Nabeya D."/>
            <person name="Jung N."/>
            <person name="Uechi K."/>
            <person name="Horii T."/>
            <person name="Iida T."/>
            <person name="Fujita J."/>
            <person name="Nakamura S."/>
        </authorList>
    </citation>
    <scope>NUCLEOTIDE SEQUENCE [LARGE SCALE GENOMIC DNA]</scope>
    <source>
        <strain evidence="2 3">JCM 14742</strain>
    </source>
</reference>
<dbReference type="CDD" id="cd00093">
    <property type="entry name" value="HTH_XRE"/>
    <property type="match status" value="1"/>
</dbReference>
<dbReference type="EMBL" id="AP022614">
    <property type="protein sequence ID" value="BBZ43919.1"/>
    <property type="molecule type" value="Genomic_DNA"/>
</dbReference>
<dbReference type="Proteomes" id="UP000467105">
    <property type="component" value="Chromosome"/>
</dbReference>
<organism evidence="2 3">
    <name type="scientific">Mycobacterium parmense</name>
    <dbReference type="NCBI Taxonomy" id="185642"/>
    <lineage>
        <taxon>Bacteria</taxon>
        <taxon>Bacillati</taxon>
        <taxon>Actinomycetota</taxon>
        <taxon>Actinomycetes</taxon>
        <taxon>Mycobacteriales</taxon>
        <taxon>Mycobacteriaceae</taxon>
        <taxon>Mycobacterium</taxon>
        <taxon>Mycobacterium simiae complex</taxon>
    </lineage>
</organism>
<evidence type="ECO:0000313" key="3">
    <source>
        <dbReference type="Proteomes" id="UP000467105"/>
    </source>
</evidence>
<proteinExistence type="predicted"/>
<evidence type="ECO:0000259" key="1">
    <source>
        <dbReference type="SMART" id="SM00530"/>
    </source>
</evidence>
<accession>A0A7I7YQG8</accession>
<dbReference type="Gene3D" id="1.10.260.40">
    <property type="entry name" value="lambda repressor-like DNA-binding domains"/>
    <property type="match status" value="1"/>
</dbReference>
<dbReference type="InterPro" id="IPR001387">
    <property type="entry name" value="Cro/C1-type_HTH"/>
</dbReference>
<name>A0A7I7YQG8_9MYCO</name>
<dbReference type="InterPro" id="IPR010982">
    <property type="entry name" value="Lambda_DNA-bd_dom_sf"/>
</dbReference>
<dbReference type="GO" id="GO:0003677">
    <property type="term" value="F:DNA binding"/>
    <property type="evidence" value="ECO:0007669"/>
    <property type="project" value="InterPro"/>
</dbReference>
<protein>
    <recommendedName>
        <fullName evidence="1">HTH cro/C1-type domain-containing protein</fullName>
    </recommendedName>
</protein>
<evidence type="ECO:0000313" key="2">
    <source>
        <dbReference type="EMBL" id="BBZ43919.1"/>
    </source>
</evidence>